<dbReference type="Proteomes" id="UP000273145">
    <property type="component" value="Chromosome"/>
</dbReference>
<dbReference type="Gene3D" id="1.50.10.10">
    <property type="match status" value="1"/>
</dbReference>
<dbReference type="AlphaFoldDB" id="A0A3S8RTS7"/>
<evidence type="ECO:0000256" key="1">
    <source>
        <dbReference type="ARBA" id="ARBA00022801"/>
    </source>
</evidence>
<name>A0A3S8RTS7_9BACL</name>
<reference evidence="2 3" key="1">
    <citation type="submission" date="2018-11" db="EMBL/GenBank/DDBJ databases">
        <title>Genome sequencing of Paenibacillus lentus DSM25539(T).</title>
        <authorList>
            <person name="Kook J.-K."/>
            <person name="Park S.-N."/>
            <person name="Lim Y.K."/>
        </authorList>
    </citation>
    <scope>NUCLEOTIDE SEQUENCE [LARGE SCALE GENOMIC DNA]</scope>
    <source>
        <strain evidence="2 3">DSM 25539</strain>
    </source>
</reference>
<dbReference type="SUPFAM" id="SSF48208">
    <property type="entry name" value="Six-hairpin glycosidases"/>
    <property type="match status" value="1"/>
</dbReference>
<evidence type="ECO:0000313" key="3">
    <source>
        <dbReference type="Proteomes" id="UP000273145"/>
    </source>
</evidence>
<dbReference type="InterPro" id="IPR008928">
    <property type="entry name" value="6-hairpin_glycosidase_sf"/>
</dbReference>
<evidence type="ECO:0000313" key="2">
    <source>
        <dbReference type="EMBL" id="AZK46358.1"/>
    </source>
</evidence>
<gene>
    <name evidence="2" type="ORF">EIM92_09355</name>
</gene>
<dbReference type="InterPro" id="IPR010905">
    <property type="entry name" value="Glyco_hydro_88"/>
</dbReference>
<keyword evidence="3" id="KW-1185">Reference proteome</keyword>
<dbReference type="InterPro" id="IPR052043">
    <property type="entry name" value="PolySaccharide_Degr_Enz"/>
</dbReference>
<accession>A0A3S8RTS7</accession>
<dbReference type="Pfam" id="PF07470">
    <property type="entry name" value="Glyco_hydro_88"/>
    <property type="match status" value="1"/>
</dbReference>
<keyword evidence="1" id="KW-0378">Hydrolase</keyword>
<sequence>MQTYFPAHDSIARYAAGQTRRVLATVANRYIGAHPQEPLVYRVHSRRGFRRLEDCRYDMDLMQRWPELSVGQFVYVWGMLWAERDGETPFAVNCYGPVKIYINGCLAFQSNLNDDVFPDRRAFFRAKTRKGRNDIVLEFVAVGTGCGGVFGTGSVKGAPMHFLNPTSEGRGGEGWVYSEPQQAPWRRLPGFTGTGEMDHDSYELDCNGVPTSVRLYECSECTVWHPQEQWSAEELGSGCFHRLFGTKPDAKAFAWCKLELRGALRANLRLEGRYSGEIAVYVGGKLVFRGEKWSGRIDISLQGIGFGTYDLVVESTCLGEDWGFELSEPQITSASSPRAIIRFAEPIPIEGMTDNWLYLGAFSAGNAPQATEILEMERLFGLGENTTYWRVDRPECWVRPYLESPLYGRWNYPLGVTLYGLLRTGEALSEPHYTKYAAEHIEQCSKWHEYTQWDRDRYGAPGLNHQLSLIDSLDDCGSFGAAMLTANQLRPIIGVERAAAHIAHYITDVQDRLPDGTLYRTRGTVDFMKETVWCDDLYMSTPFLCKYYELTGEERYLNDAASQFLRYKERLFITELGIMHHVFDDKFGKPNGVPWGRGNGWVIFSLTELLTIMPPEHKLRPKLLEFYRELSEGYRKLQSANGLWHQVLTDCESYAEASCTAMFIYAFAQGVRNGWLVEPDLYLEAAVKGWKGLTEACIDRQGNVYGVCRGSGYSFNQLYYKEELDWQLNDTHGIGIVLLAGIEILQLEASL</sequence>
<dbReference type="PANTHER" id="PTHR33886:SF8">
    <property type="entry name" value="UNSATURATED RHAMNOGALACTURONAN HYDROLASE (EUROFUNG)"/>
    <property type="match status" value="1"/>
</dbReference>
<dbReference type="PANTHER" id="PTHR33886">
    <property type="entry name" value="UNSATURATED RHAMNOGALACTURONAN HYDROLASE (EUROFUNG)"/>
    <property type="match status" value="1"/>
</dbReference>
<dbReference type="EMBL" id="CP034248">
    <property type="protein sequence ID" value="AZK46358.1"/>
    <property type="molecule type" value="Genomic_DNA"/>
</dbReference>
<dbReference type="GO" id="GO:0016787">
    <property type="term" value="F:hydrolase activity"/>
    <property type="evidence" value="ECO:0007669"/>
    <property type="project" value="UniProtKB-KW"/>
</dbReference>
<dbReference type="OrthoDB" id="9807186at2"/>
<evidence type="ECO:0008006" key="4">
    <source>
        <dbReference type="Google" id="ProtNLM"/>
    </source>
</evidence>
<organism evidence="2 3">
    <name type="scientific">Paenibacillus lentus</name>
    <dbReference type="NCBI Taxonomy" id="1338368"/>
    <lineage>
        <taxon>Bacteria</taxon>
        <taxon>Bacillati</taxon>
        <taxon>Bacillota</taxon>
        <taxon>Bacilli</taxon>
        <taxon>Bacillales</taxon>
        <taxon>Paenibacillaceae</taxon>
        <taxon>Paenibacillus</taxon>
    </lineage>
</organism>
<dbReference type="KEGG" id="plen:EIM92_09355"/>
<proteinExistence type="predicted"/>
<dbReference type="InterPro" id="IPR012341">
    <property type="entry name" value="6hp_glycosidase-like_sf"/>
</dbReference>
<dbReference type="GO" id="GO:0005975">
    <property type="term" value="P:carbohydrate metabolic process"/>
    <property type="evidence" value="ECO:0007669"/>
    <property type="project" value="InterPro"/>
</dbReference>
<dbReference type="RefSeq" id="WP_125082419.1">
    <property type="nucleotide sequence ID" value="NZ_CP034248.1"/>
</dbReference>
<protein>
    <recommendedName>
        <fullName evidence="4">Glycoside hydrolase</fullName>
    </recommendedName>
</protein>